<name>A0A2J7R7A7_9NEOP</name>
<comment type="caution">
    <text evidence="2">The sequence shown here is derived from an EMBL/GenBank/DDBJ whole genome shotgun (WGS) entry which is preliminary data.</text>
</comment>
<dbReference type="PANTHER" id="PTHR22118">
    <property type="entry name" value="DYNEIN ASSEMBLY FACTOR 3, AXONEMAL"/>
    <property type="match status" value="1"/>
</dbReference>
<dbReference type="EMBL" id="NEVH01006738">
    <property type="protein sequence ID" value="PNF36686.1"/>
    <property type="molecule type" value="Genomic_DNA"/>
</dbReference>
<organism evidence="2 3">
    <name type="scientific">Cryptotermes secundus</name>
    <dbReference type="NCBI Taxonomy" id="105785"/>
    <lineage>
        <taxon>Eukaryota</taxon>
        <taxon>Metazoa</taxon>
        <taxon>Ecdysozoa</taxon>
        <taxon>Arthropoda</taxon>
        <taxon>Hexapoda</taxon>
        <taxon>Insecta</taxon>
        <taxon>Pterygota</taxon>
        <taxon>Neoptera</taxon>
        <taxon>Polyneoptera</taxon>
        <taxon>Dictyoptera</taxon>
        <taxon>Blattodea</taxon>
        <taxon>Blattoidea</taxon>
        <taxon>Termitoidae</taxon>
        <taxon>Kalotermitidae</taxon>
        <taxon>Cryptotermitinae</taxon>
        <taxon>Cryptotermes</taxon>
    </lineage>
</organism>
<dbReference type="Proteomes" id="UP000235965">
    <property type="component" value="Unassembled WGS sequence"/>
</dbReference>
<sequence>MKLRPAGAEHVTAREYKNWRNTGVAFTWLDMEATEPNLTLATAPVRIGDRLCHHGYLGDIVTGPFLAYCLDCADKDMLRVVNGVQSKRAADIAERNVFRMMHELLYGEPFIASRQANESSESVVITEVTDVVKRMQEDSRDLLDSSSCERDPAINGKREAAFAKETYSAIPIDSAEVIFLPVSAITDLPRKDKYKNFFHIITLSQKMTQFLTEDLMRLACEGGLLVVEGKVFLPELRKENLIEFAKNLNSTAEACHCVPATEFNPLKDSVAMFNVKRTSNPTSL</sequence>
<evidence type="ECO:0000259" key="1">
    <source>
        <dbReference type="Pfam" id="PF14740"/>
    </source>
</evidence>
<reference evidence="2 3" key="1">
    <citation type="submission" date="2017-12" db="EMBL/GenBank/DDBJ databases">
        <title>Hemimetabolous genomes reveal molecular basis of termite eusociality.</title>
        <authorList>
            <person name="Harrison M.C."/>
            <person name="Jongepier E."/>
            <person name="Robertson H.M."/>
            <person name="Arning N."/>
            <person name="Bitard-Feildel T."/>
            <person name="Chao H."/>
            <person name="Childers C.P."/>
            <person name="Dinh H."/>
            <person name="Doddapaneni H."/>
            <person name="Dugan S."/>
            <person name="Gowin J."/>
            <person name="Greiner C."/>
            <person name="Han Y."/>
            <person name="Hu H."/>
            <person name="Hughes D.S.T."/>
            <person name="Huylmans A.-K."/>
            <person name="Kemena C."/>
            <person name="Kremer L.P.M."/>
            <person name="Lee S.L."/>
            <person name="Lopez-Ezquerra A."/>
            <person name="Mallet L."/>
            <person name="Monroy-Kuhn J.M."/>
            <person name="Moser A."/>
            <person name="Murali S.C."/>
            <person name="Muzny D.M."/>
            <person name="Otani S."/>
            <person name="Piulachs M.-D."/>
            <person name="Poelchau M."/>
            <person name="Qu J."/>
            <person name="Schaub F."/>
            <person name="Wada-Katsumata A."/>
            <person name="Worley K.C."/>
            <person name="Xie Q."/>
            <person name="Ylla G."/>
            <person name="Poulsen M."/>
            <person name="Gibbs R.A."/>
            <person name="Schal C."/>
            <person name="Richards S."/>
            <person name="Belles X."/>
            <person name="Korb J."/>
            <person name="Bornberg-Bauer E."/>
        </authorList>
    </citation>
    <scope>NUCLEOTIDE SEQUENCE [LARGE SCALE GENOMIC DNA]</scope>
    <source>
        <tissue evidence="2">Whole body</tissue>
    </source>
</reference>
<dbReference type="InterPro" id="IPR028235">
    <property type="entry name" value="DNAAF3_C"/>
</dbReference>
<gene>
    <name evidence="2" type="ORF">B7P43_G13315</name>
</gene>
<dbReference type="InterPro" id="IPR039304">
    <property type="entry name" value="DNAAF3"/>
</dbReference>
<dbReference type="AlphaFoldDB" id="A0A2J7R7A7"/>
<evidence type="ECO:0000313" key="2">
    <source>
        <dbReference type="EMBL" id="PNF36686.1"/>
    </source>
</evidence>
<proteinExistence type="predicted"/>
<feature type="domain" description="Dynein assembly factor 3 C-terminal" evidence="1">
    <location>
        <begin position="1"/>
        <end position="260"/>
    </location>
</feature>
<keyword evidence="3" id="KW-1185">Reference proteome</keyword>
<accession>A0A2J7R7A7</accession>
<dbReference type="OrthoDB" id="538817at2759"/>
<evidence type="ECO:0000313" key="3">
    <source>
        <dbReference type="Proteomes" id="UP000235965"/>
    </source>
</evidence>
<dbReference type="Pfam" id="PF14740">
    <property type="entry name" value="DUF4471"/>
    <property type="match status" value="1"/>
</dbReference>
<dbReference type="GO" id="GO:0070286">
    <property type="term" value="P:axonemal dynein complex assembly"/>
    <property type="evidence" value="ECO:0007669"/>
    <property type="project" value="InterPro"/>
</dbReference>
<dbReference type="PANTHER" id="PTHR22118:SF14">
    <property type="entry name" value="DYNEIN AXONEMAL ASSEMBLY FACTOR 3"/>
    <property type="match status" value="1"/>
</dbReference>
<dbReference type="STRING" id="105785.A0A2J7R7A7"/>
<dbReference type="InParanoid" id="A0A2J7R7A7"/>
<dbReference type="GO" id="GO:0044458">
    <property type="term" value="P:motile cilium assembly"/>
    <property type="evidence" value="ECO:0007669"/>
    <property type="project" value="TreeGrafter"/>
</dbReference>
<protein>
    <recommendedName>
        <fullName evidence="1">Dynein assembly factor 3 C-terminal domain-containing protein</fullName>
    </recommendedName>
</protein>